<dbReference type="Gene3D" id="2.60.40.10">
    <property type="entry name" value="Immunoglobulins"/>
    <property type="match status" value="1"/>
</dbReference>
<dbReference type="InterPro" id="IPR036962">
    <property type="entry name" value="Glyco_hydro_3_N_sf"/>
</dbReference>
<dbReference type="InterPro" id="IPR026891">
    <property type="entry name" value="Fn3-like"/>
</dbReference>
<dbReference type="InterPro" id="IPR050288">
    <property type="entry name" value="Cellulose_deg_GH3"/>
</dbReference>
<keyword evidence="2" id="KW-0378">Hydrolase</keyword>
<dbReference type="SUPFAM" id="SSF51445">
    <property type="entry name" value="(Trans)glycosidases"/>
    <property type="match status" value="1"/>
</dbReference>
<protein>
    <recommendedName>
        <fullName evidence="5">Fibronectin type III-like domain-containing protein</fullName>
    </recommendedName>
</protein>
<dbReference type="Gene3D" id="3.40.50.1700">
    <property type="entry name" value="Glycoside hydrolase family 3 C-terminal domain"/>
    <property type="match status" value="1"/>
</dbReference>
<feature type="transmembrane region" description="Helical" evidence="4">
    <location>
        <begin position="997"/>
        <end position="1021"/>
    </location>
</feature>
<dbReference type="Pfam" id="PF14310">
    <property type="entry name" value="Fn3-like"/>
    <property type="match status" value="1"/>
</dbReference>
<sequence length="1036" mass="112651">MKITRKLSNKKLRRVLVPGMALFLALVLTLSAGMLLNAATLDDFFGRGERIVTLLASDDWDTEYYPQLYANARESRAAAIEVSKRLSDEGIVLLKNNGLLPLAGTAEVSPLGLRYYRPFYGGSGSSAIDAGEEYIVTPQEGLHKVFSSVNAAAEETLAPLLEDGQALADNLSVTAAIPLRGEGSTKDAIFEFSPEAYKDLAGSCAGTVGLVFLGRQTGEDRDSYSGVYNDGTPHMLALSTAEREVISFAKANCEGVVVVLESSSPMQIAELEDDAGIDAILWVGGAGCSGYESLGDILVGAVVPSGRTTDTYPADFKKDPTFANHDDGSERFVYTNAYTTLVSNYSWEENANAAFHEYEEGVYLGYKYYETSYDIGYLKDYFNRTDGVLYPFGYGLSYTSFSQEITALRDRGGEVAVTVRVTNTGSRFAGKDVVQLYFTAPYTQLDQDYGIEKPTAVLLQFGKTGLLAPGESEDVKLAFQKEAMASYCSARDNSDGTFGCYVLEEGEYTLSIRANSHEVLDAEAVSVPATVWYDSTTPRRSETDAQSERSSGGTPLGSPAGSADGEEAYQAATNRFAQLRSYMSDPAVSSVTVLSRKDWAGTQPTAPTDGDRAASDTVVRWIAESDSTKYDYTADPRLGNEPGSLVYRPDSPATGAKNGLVLADLRGKSYYDSTWNLLLDELTFTDLEELRLCLFEAAYHTGAMTSIGKPESVEHDGPQGLTQPDQAGHNWLVGTCAYPSAPVMAAGWNRDLLYELGYMVGQEALIASINGWYAPGLNLHRSPFGGRVSEYFSEDSLLAGCLGAQAVSGAGDAGLYCSVKHLVLIDSEGHRNPHTAVWLTEQALREVYLRPFEIALKTAMKTIRYTDTETGAAKLKTMRAGDFIMTGDCAVGTYWTSTCYELLNEVVRGEWGFQGFIVSDINLNANPNRVDMLLRSGSDALMSTTYGERVIVRDTTSATSISLLRRAVKNMCYTLVNSNVMQGVPPGSLVHYTAAPWQVGLTIFDVISGLILVSMSAWLVLRELDERKYPQHYRDD</sequence>
<evidence type="ECO:0000313" key="6">
    <source>
        <dbReference type="EMBL" id="SBV97032.1"/>
    </source>
</evidence>
<dbReference type="EMBL" id="FLUN01000001">
    <property type="protein sequence ID" value="SBV97032.1"/>
    <property type="molecule type" value="Genomic_DNA"/>
</dbReference>
<name>A0A212JCB0_9FIRM</name>
<feature type="compositionally biased region" description="Basic and acidic residues" evidence="3">
    <location>
        <begin position="537"/>
        <end position="547"/>
    </location>
</feature>
<dbReference type="PANTHER" id="PTHR42715">
    <property type="entry name" value="BETA-GLUCOSIDASE"/>
    <property type="match status" value="1"/>
</dbReference>
<evidence type="ECO:0000259" key="5">
    <source>
        <dbReference type="SMART" id="SM01217"/>
    </source>
</evidence>
<dbReference type="Gene3D" id="3.20.20.300">
    <property type="entry name" value="Glycoside hydrolase, family 3, N-terminal domain"/>
    <property type="match status" value="1"/>
</dbReference>
<organism evidence="6">
    <name type="scientific">uncultured Eubacteriales bacterium</name>
    <dbReference type="NCBI Taxonomy" id="172733"/>
    <lineage>
        <taxon>Bacteria</taxon>
        <taxon>Bacillati</taxon>
        <taxon>Bacillota</taxon>
        <taxon>Clostridia</taxon>
        <taxon>Eubacteriales</taxon>
        <taxon>environmental samples</taxon>
    </lineage>
</organism>
<dbReference type="GO" id="GO:0004553">
    <property type="term" value="F:hydrolase activity, hydrolyzing O-glycosyl compounds"/>
    <property type="evidence" value="ECO:0007669"/>
    <property type="project" value="InterPro"/>
</dbReference>
<comment type="similarity">
    <text evidence="1">Belongs to the glycosyl hydrolase 3 family.</text>
</comment>
<dbReference type="InterPro" id="IPR013783">
    <property type="entry name" value="Ig-like_fold"/>
</dbReference>
<evidence type="ECO:0000256" key="1">
    <source>
        <dbReference type="ARBA" id="ARBA00005336"/>
    </source>
</evidence>
<keyword evidence="4" id="KW-1133">Transmembrane helix</keyword>
<dbReference type="InterPro" id="IPR001764">
    <property type="entry name" value="Glyco_hydro_3_N"/>
</dbReference>
<evidence type="ECO:0000256" key="3">
    <source>
        <dbReference type="SAM" id="MobiDB-lite"/>
    </source>
</evidence>
<proteinExistence type="inferred from homology"/>
<keyword evidence="4" id="KW-0472">Membrane</keyword>
<dbReference type="Pfam" id="PF00933">
    <property type="entry name" value="Glyco_hydro_3"/>
    <property type="match status" value="1"/>
</dbReference>
<dbReference type="SMART" id="SM01217">
    <property type="entry name" value="Fn3_like"/>
    <property type="match status" value="1"/>
</dbReference>
<feature type="domain" description="Fibronectin type III-like" evidence="5">
    <location>
        <begin position="432"/>
        <end position="516"/>
    </location>
</feature>
<reference evidence="6" key="1">
    <citation type="submission" date="2016-04" db="EMBL/GenBank/DDBJ databases">
        <authorList>
            <person name="Evans L.H."/>
            <person name="Alamgir A."/>
            <person name="Owens N."/>
            <person name="Weber N.D."/>
            <person name="Virtaneva K."/>
            <person name="Barbian K."/>
            <person name="Babar A."/>
            <person name="Rosenke K."/>
        </authorList>
    </citation>
    <scope>NUCLEOTIDE SEQUENCE</scope>
    <source>
        <strain evidence="6">86</strain>
    </source>
</reference>
<gene>
    <name evidence="6" type="ORF">KL86CLO1_10856</name>
</gene>
<feature type="region of interest" description="Disordered" evidence="3">
    <location>
        <begin position="535"/>
        <end position="566"/>
    </location>
</feature>
<evidence type="ECO:0000256" key="2">
    <source>
        <dbReference type="ARBA" id="ARBA00022801"/>
    </source>
</evidence>
<dbReference type="InterPro" id="IPR017853">
    <property type="entry name" value="GH"/>
</dbReference>
<evidence type="ECO:0000256" key="4">
    <source>
        <dbReference type="SAM" id="Phobius"/>
    </source>
</evidence>
<dbReference type="SUPFAM" id="SSF52279">
    <property type="entry name" value="Beta-D-glucan exohydrolase, C-terminal domain"/>
    <property type="match status" value="1"/>
</dbReference>
<dbReference type="Pfam" id="PF01915">
    <property type="entry name" value="Glyco_hydro_3_C"/>
    <property type="match status" value="1"/>
</dbReference>
<dbReference type="AlphaFoldDB" id="A0A212JCB0"/>
<dbReference type="PANTHER" id="PTHR42715:SF10">
    <property type="entry name" value="BETA-GLUCOSIDASE"/>
    <property type="match status" value="1"/>
</dbReference>
<accession>A0A212JCB0</accession>
<keyword evidence="4" id="KW-0812">Transmembrane</keyword>
<dbReference type="PRINTS" id="PR00133">
    <property type="entry name" value="GLHYDRLASE3"/>
</dbReference>
<dbReference type="InterPro" id="IPR036881">
    <property type="entry name" value="Glyco_hydro_3_C_sf"/>
</dbReference>
<dbReference type="GO" id="GO:0005975">
    <property type="term" value="P:carbohydrate metabolic process"/>
    <property type="evidence" value="ECO:0007669"/>
    <property type="project" value="InterPro"/>
</dbReference>
<dbReference type="InterPro" id="IPR002772">
    <property type="entry name" value="Glyco_hydro_3_C"/>
</dbReference>